<keyword evidence="3" id="KW-1185">Reference proteome</keyword>
<proteinExistence type="predicted"/>
<gene>
    <name evidence="2" type="ORF">GGR12_002343</name>
</gene>
<keyword evidence="1" id="KW-0472">Membrane</keyword>
<evidence type="ECO:0000313" key="3">
    <source>
        <dbReference type="Proteomes" id="UP000529946"/>
    </source>
</evidence>
<feature type="transmembrane region" description="Helical" evidence="1">
    <location>
        <begin position="102"/>
        <end position="127"/>
    </location>
</feature>
<feature type="transmembrane region" description="Helical" evidence="1">
    <location>
        <begin position="77"/>
        <end position="95"/>
    </location>
</feature>
<reference evidence="2 3" key="1">
    <citation type="submission" date="2020-08" db="EMBL/GenBank/DDBJ databases">
        <title>Genomic Encyclopedia of Type Strains, Phase IV (KMG-IV): sequencing the most valuable type-strain genomes for metagenomic binning, comparative biology and taxonomic classification.</title>
        <authorList>
            <person name="Goeker M."/>
        </authorList>
    </citation>
    <scope>NUCLEOTIDE SEQUENCE [LARGE SCALE GENOMIC DNA]</scope>
    <source>
        <strain evidence="2 3">DSM 23960</strain>
    </source>
</reference>
<dbReference type="Proteomes" id="UP000529946">
    <property type="component" value="Unassembled WGS sequence"/>
</dbReference>
<dbReference type="RefSeq" id="WP_183204567.1">
    <property type="nucleotide sequence ID" value="NZ_BAAAER010000009.1"/>
</dbReference>
<keyword evidence="1" id="KW-1133">Transmembrane helix</keyword>
<keyword evidence="1" id="KW-0812">Transmembrane</keyword>
<comment type="caution">
    <text evidence="2">The sequence shown here is derived from an EMBL/GenBank/DDBJ whole genome shotgun (WGS) entry which is preliminary data.</text>
</comment>
<sequence length="175" mass="18385">MTDWTKAMNPTSLIKTEAEATAAARASAIAIFLGVAWGLVGIIYIMTAGQAVMEAAMAQASAETPEMAGMAGPLTQFALWLSVGLVVIQLVIGLVQWAKPNIVIPIIFVILVAFGLVSGIFGLVMAGSPNMPETAATPMWQVVIGLIILVIQMVLHIAGIRGAAKLDKLRFEAAR</sequence>
<feature type="transmembrane region" description="Helical" evidence="1">
    <location>
        <begin position="22"/>
        <end position="46"/>
    </location>
</feature>
<evidence type="ECO:0000313" key="2">
    <source>
        <dbReference type="EMBL" id="MBB4083477.1"/>
    </source>
</evidence>
<protein>
    <submittedName>
        <fullName evidence="2">Putative membrane protein</fullName>
    </submittedName>
</protein>
<dbReference type="EMBL" id="JACIDM010000002">
    <property type="protein sequence ID" value="MBB4083477.1"/>
    <property type="molecule type" value="Genomic_DNA"/>
</dbReference>
<accession>A0A7W6NQR8</accession>
<name>A0A7W6NQR8_9CAUL</name>
<feature type="transmembrane region" description="Helical" evidence="1">
    <location>
        <begin position="139"/>
        <end position="160"/>
    </location>
</feature>
<evidence type="ECO:0000256" key="1">
    <source>
        <dbReference type="SAM" id="Phobius"/>
    </source>
</evidence>
<organism evidence="2 3">
    <name type="scientific">Brevundimonas lenta</name>
    <dbReference type="NCBI Taxonomy" id="424796"/>
    <lineage>
        <taxon>Bacteria</taxon>
        <taxon>Pseudomonadati</taxon>
        <taxon>Pseudomonadota</taxon>
        <taxon>Alphaproteobacteria</taxon>
        <taxon>Caulobacterales</taxon>
        <taxon>Caulobacteraceae</taxon>
        <taxon>Brevundimonas</taxon>
    </lineage>
</organism>
<dbReference type="AlphaFoldDB" id="A0A7W6NQR8"/>